<evidence type="ECO:0000256" key="2">
    <source>
        <dbReference type="ARBA" id="ARBA00023329"/>
    </source>
</evidence>
<dbReference type="AlphaFoldDB" id="A0AA41T0W5"/>
<protein>
    <submittedName>
        <fullName evidence="4">Regulated endocrine-specific protein 18</fullName>
    </submittedName>
</protein>
<dbReference type="EMBL" id="JAATJV010373626">
    <property type="protein sequence ID" value="MBZ3880620.1"/>
    <property type="molecule type" value="Genomic_DNA"/>
</dbReference>
<accession>A0AA41T0W5</accession>
<evidence type="ECO:0000313" key="5">
    <source>
        <dbReference type="Proteomes" id="UP001166674"/>
    </source>
</evidence>
<reference evidence="4" key="1">
    <citation type="submission" date="2020-03" db="EMBL/GenBank/DDBJ databases">
        <title>Studies in the Genomics of Life Span.</title>
        <authorList>
            <person name="Glass D."/>
        </authorList>
    </citation>
    <scope>NUCLEOTIDE SEQUENCE</scope>
    <source>
        <strain evidence="4">SUZIE</strain>
        <tissue evidence="4">Muscle</tissue>
    </source>
</reference>
<dbReference type="GO" id="GO:0005783">
    <property type="term" value="C:endoplasmic reticulum"/>
    <property type="evidence" value="ECO:0007669"/>
    <property type="project" value="TreeGrafter"/>
</dbReference>
<dbReference type="InterPro" id="IPR029403">
    <property type="entry name" value="RESP18_dom"/>
</dbReference>
<dbReference type="GO" id="GO:0030133">
    <property type="term" value="C:transport vesicle"/>
    <property type="evidence" value="ECO:0007669"/>
    <property type="project" value="UniProtKB-SubCell"/>
</dbReference>
<dbReference type="Proteomes" id="UP001166674">
    <property type="component" value="Unassembled WGS sequence"/>
</dbReference>
<dbReference type="Pfam" id="PF14948">
    <property type="entry name" value="RESP18"/>
    <property type="match status" value="1"/>
</dbReference>
<evidence type="ECO:0000259" key="3">
    <source>
        <dbReference type="Pfam" id="PF14948"/>
    </source>
</evidence>
<dbReference type="PANTHER" id="PTHR17314">
    <property type="entry name" value="REGULATED ENDOCRINE SPECIFIC PROTEIN 18"/>
    <property type="match status" value="1"/>
</dbReference>
<feature type="domain" description="RESP18" evidence="3">
    <location>
        <begin position="52"/>
        <end position="154"/>
    </location>
</feature>
<keyword evidence="2" id="KW-0968">Cytoplasmic vesicle</keyword>
<dbReference type="SMART" id="SM01305">
    <property type="entry name" value="RESP18"/>
    <property type="match status" value="1"/>
</dbReference>
<dbReference type="InterPro" id="IPR024833">
    <property type="entry name" value="RESP18"/>
</dbReference>
<proteinExistence type="predicted"/>
<dbReference type="PANTHER" id="PTHR17314:SF0">
    <property type="entry name" value="REGULATED ENDOCRINE-SPECIFIC PROTEIN 18"/>
    <property type="match status" value="1"/>
</dbReference>
<evidence type="ECO:0000256" key="1">
    <source>
        <dbReference type="ARBA" id="ARBA00004398"/>
    </source>
</evidence>
<keyword evidence="5" id="KW-1185">Reference proteome</keyword>
<evidence type="ECO:0000313" key="4">
    <source>
        <dbReference type="EMBL" id="MBZ3880620.1"/>
    </source>
</evidence>
<name>A0AA41T0W5_SCICA</name>
<comment type="caution">
    <text evidence="4">The sequence shown here is derived from an EMBL/GenBank/DDBJ whole genome shotgun (WGS) entry which is preliminary data.</text>
</comment>
<gene>
    <name evidence="4" type="ORF">SUZIE_158850</name>
</gene>
<sequence length="176" mass="19761">MREKITGRKRTRRGGRRAWLRNGSEGKLAASFPLGSGKLGLLDDTTIFPLDGKDQVGAGQLWPLQGFTSSVFRHLQVILHQIVPQGLLWKDDTTQNVMTQKMEHISLLHPQDPCVKDGKAIFSTKTTGMRGKQEEKLRLLFPKSPVSKVNRDQCFTSKVVSKALKQEVTNPIKVRD</sequence>
<organism evidence="4 5">
    <name type="scientific">Sciurus carolinensis</name>
    <name type="common">Eastern gray squirrel</name>
    <dbReference type="NCBI Taxonomy" id="30640"/>
    <lineage>
        <taxon>Eukaryota</taxon>
        <taxon>Metazoa</taxon>
        <taxon>Chordata</taxon>
        <taxon>Craniata</taxon>
        <taxon>Vertebrata</taxon>
        <taxon>Euteleostomi</taxon>
        <taxon>Mammalia</taxon>
        <taxon>Eutheria</taxon>
        <taxon>Euarchontoglires</taxon>
        <taxon>Glires</taxon>
        <taxon>Rodentia</taxon>
        <taxon>Sciuromorpha</taxon>
        <taxon>Sciuridae</taxon>
        <taxon>Sciurinae</taxon>
        <taxon>Sciurini</taxon>
        <taxon>Sciurus</taxon>
    </lineage>
</organism>
<comment type="subcellular location">
    <subcellularLocation>
        <location evidence="1">Cytoplasmic vesicle</location>
        <location evidence="1">Secretory vesicle</location>
    </subcellularLocation>
</comment>